<dbReference type="Proteomes" id="UP000199546">
    <property type="component" value="Unassembled WGS sequence"/>
</dbReference>
<dbReference type="RefSeq" id="WP_245784417.1">
    <property type="nucleotide sequence ID" value="NZ_FPBA01000001.1"/>
</dbReference>
<evidence type="ECO:0000313" key="3">
    <source>
        <dbReference type="Proteomes" id="UP000199546"/>
    </source>
</evidence>
<feature type="transmembrane region" description="Helical" evidence="1">
    <location>
        <begin position="58"/>
        <end position="81"/>
    </location>
</feature>
<keyword evidence="1" id="KW-0812">Transmembrane</keyword>
<sequence length="190" mass="20015">MDTVLPAADDPHTRAALEGYRAGALRWLAGGVIAVVLAVLLGAVAISLAEDRGRPVPLAGMVVVVLVVGGAGAAFAGLGALARALRWRRALGAVPWQRGLLRIAGPAIVAFEPEGYDEWDPTHEPVRLRLVSTSVWRTRQVQELDGGEVRLAPVGTGQWVLTAEGLPTLYGARSARRSARRDTGERGSCG</sequence>
<organism evidence="2 3">
    <name type="scientific">Geodermatophilus amargosae</name>
    <dbReference type="NCBI Taxonomy" id="1296565"/>
    <lineage>
        <taxon>Bacteria</taxon>
        <taxon>Bacillati</taxon>
        <taxon>Actinomycetota</taxon>
        <taxon>Actinomycetes</taxon>
        <taxon>Geodermatophilales</taxon>
        <taxon>Geodermatophilaceae</taxon>
        <taxon>Geodermatophilus</taxon>
    </lineage>
</organism>
<evidence type="ECO:0000256" key="1">
    <source>
        <dbReference type="SAM" id="Phobius"/>
    </source>
</evidence>
<evidence type="ECO:0000313" key="2">
    <source>
        <dbReference type="EMBL" id="SFT37415.1"/>
    </source>
</evidence>
<name>A0A1I6XGF7_9ACTN</name>
<gene>
    <name evidence="2" type="ORF">SAMN05660657_00530</name>
</gene>
<keyword evidence="1" id="KW-0472">Membrane</keyword>
<dbReference type="STRING" id="1296565.SAMN05660657_00530"/>
<reference evidence="3" key="1">
    <citation type="submission" date="2016-10" db="EMBL/GenBank/DDBJ databases">
        <authorList>
            <person name="Varghese N."/>
            <person name="Submissions S."/>
        </authorList>
    </citation>
    <scope>NUCLEOTIDE SEQUENCE [LARGE SCALE GENOMIC DNA]</scope>
    <source>
        <strain evidence="3">DSM 46136</strain>
    </source>
</reference>
<dbReference type="AlphaFoldDB" id="A0A1I6XGF7"/>
<proteinExistence type="predicted"/>
<feature type="transmembrane region" description="Helical" evidence="1">
    <location>
        <begin position="24"/>
        <end position="46"/>
    </location>
</feature>
<keyword evidence="1" id="KW-1133">Transmembrane helix</keyword>
<keyword evidence="3" id="KW-1185">Reference proteome</keyword>
<protein>
    <submittedName>
        <fullName evidence="2">Uncharacterized protein</fullName>
    </submittedName>
</protein>
<dbReference type="EMBL" id="FPBA01000001">
    <property type="protein sequence ID" value="SFT37415.1"/>
    <property type="molecule type" value="Genomic_DNA"/>
</dbReference>
<accession>A0A1I6XGF7</accession>